<evidence type="ECO:0000256" key="7">
    <source>
        <dbReference type="HAMAP-Rule" id="MF_00083"/>
    </source>
</evidence>
<feature type="binding site" evidence="7">
    <location>
        <position position="16"/>
    </location>
    <ligand>
        <name>tRNA</name>
        <dbReference type="ChEBI" id="CHEBI:17843"/>
    </ligand>
</feature>
<evidence type="ECO:0000256" key="2">
    <source>
        <dbReference type="ARBA" id="ARBA00022555"/>
    </source>
</evidence>
<dbReference type="GO" id="GO:0006515">
    <property type="term" value="P:protein quality control for misfolded or incompletely synthesized proteins"/>
    <property type="evidence" value="ECO:0007669"/>
    <property type="project" value="UniProtKB-UniRule"/>
</dbReference>
<dbReference type="InterPro" id="IPR018171">
    <property type="entry name" value="Pept_tRNA_hydro_CS"/>
</dbReference>
<evidence type="ECO:0000313" key="10">
    <source>
        <dbReference type="EMBL" id="HGW91217.1"/>
    </source>
</evidence>
<comment type="similarity">
    <text evidence="5 7 9">Belongs to the PTH family.</text>
</comment>
<keyword evidence="3 7" id="KW-0378">Hydrolase</keyword>
<dbReference type="Pfam" id="PF01195">
    <property type="entry name" value="Pept_tRNA_hydro"/>
    <property type="match status" value="1"/>
</dbReference>
<evidence type="ECO:0000256" key="4">
    <source>
        <dbReference type="ARBA" id="ARBA00022884"/>
    </source>
</evidence>
<name>A0A7C4U6I7_UNCW3</name>
<feature type="binding site" evidence="7">
    <location>
        <position position="64"/>
    </location>
    <ligand>
        <name>tRNA</name>
        <dbReference type="ChEBI" id="CHEBI:17843"/>
    </ligand>
</feature>
<feature type="binding site" evidence="7">
    <location>
        <position position="62"/>
    </location>
    <ligand>
        <name>tRNA</name>
        <dbReference type="ChEBI" id="CHEBI:17843"/>
    </ligand>
</feature>
<dbReference type="GO" id="GO:0004045">
    <property type="term" value="F:peptidyl-tRNA hydrolase activity"/>
    <property type="evidence" value="ECO:0007669"/>
    <property type="project" value="UniProtKB-UniRule"/>
</dbReference>
<evidence type="ECO:0000256" key="1">
    <source>
        <dbReference type="ARBA" id="ARBA00013260"/>
    </source>
</evidence>
<comment type="subunit">
    <text evidence="7">Monomer.</text>
</comment>
<comment type="caution">
    <text evidence="7">Lacks conserved residue(s) required for the propagation of feature annotation.</text>
</comment>
<evidence type="ECO:0000256" key="8">
    <source>
        <dbReference type="RuleBase" id="RU000673"/>
    </source>
</evidence>
<dbReference type="GO" id="GO:0005737">
    <property type="term" value="C:cytoplasm"/>
    <property type="evidence" value="ECO:0007669"/>
    <property type="project" value="UniProtKB-SubCell"/>
</dbReference>
<comment type="subcellular location">
    <subcellularLocation>
        <location evidence="7">Cytoplasm</location>
    </subcellularLocation>
</comment>
<keyword evidence="2 7" id="KW-0820">tRNA-binding</keyword>
<feature type="active site" description="Proton acceptor" evidence="7">
    <location>
        <position position="21"/>
    </location>
</feature>
<dbReference type="HAMAP" id="MF_00083">
    <property type="entry name" value="Pept_tRNA_hydro_bact"/>
    <property type="match status" value="1"/>
</dbReference>
<dbReference type="AlphaFoldDB" id="A0A7C4U6I7"/>
<gene>
    <name evidence="7" type="primary">pth</name>
    <name evidence="10" type="ORF">ENV67_01575</name>
</gene>
<sequence length="188" mass="21692">MYNKVIVGLGNPGSEYEYTRHNIGFITIEKIAEKFNVYFEPSKGDYLFAKRDNIFLIKPLTFMNNSGIAISQFLEIYPDFDISNMLVIHDDMDLPFGYIRIRKDGSSGGHKGVESIIYHIQNKDFCRLRIGIGKDKDAIEWVLSNFTEDEKKKLPEIIDEAISATLVWLEEGIEKAMNRFNKKVKEVI</sequence>
<dbReference type="Gene3D" id="3.40.50.1470">
    <property type="entry name" value="Peptidyl-tRNA hydrolase"/>
    <property type="match status" value="1"/>
</dbReference>
<dbReference type="InterPro" id="IPR036416">
    <property type="entry name" value="Pept_tRNA_hydro_sf"/>
</dbReference>
<reference evidence="10" key="1">
    <citation type="journal article" date="2020" name="mSystems">
        <title>Genome- and Community-Level Interaction Insights into Carbon Utilization and Element Cycling Functions of Hydrothermarchaeota in Hydrothermal Sediment.</title>
        <authorList>
            <person name="Zhou Z."/>
            <person name="Liu Y."/>
            <person name="Xu W."/>
            <person name="Pan J."/>
            <person name="Luo Z.H."/>
            <person name="Li M."/>
        </authorList>
    </citation>
    <scope>NUCLEOTIDE SEQUENCE [LARGE SCALE GENOMIC DNA]</scope>
    <source>
        <strain evidence="10">SpSt-780</strain>
    </source>
</reference>
<dbReference type="SUPFAM" id="SSF53178">
    <property type="entry name" value="Peptidyl-tRNA hydrolase-like"/>
    <property type="match status" value="1"/>
</dbReference>
<evidence type="ECO:0000256" key="5">
    <source>
        <dbReference type="ARBA" id="ARBA00038063"/>
    </source>
</evidence>
<comment type="function">
    <text evidence="7">Catalyzes the release of premature peptidyl moieties from peptidyl-tRNA molecules trapped in stalled 50S ribosomal subunits, and thus maintains levels of free tRNAs and 50S ribosomes.</text>
</comment>
<dbReference type="NCBIfam" id="TIGR00447">
    <property type="entry name" value="pth"/>
    <property type="match status" value="1"/>
</dbReference>
<dbReference type="GO" id="GO:0072344">
    <property type="term" value="P:rescue of stalled ribosome"/>
    <property type="evidence" value="ECO:0007669"/>
    <property type="project" value="UniProtKB-UniRule"/>
</dbReference>
<evidence type="ECO:0000256" key="6">
    <source>
        <dbReference type="ARBA" id="ARBA00050038"/>
    </source>
</evidence>
<accession>A0A7C4U6I7</accession>
<dbReference type="PANTHER" id="PTHR17224:SF1">
    <property type="entry name" value="PEPTIDYL-TRNA HYDROLASE"/>
    <property type="match status" value="1"/>
</dbReference>
<dbReference type="FunFam" id="3.40.50.1470:FF:000001">
    <property type="entry name" value="Peptidyl-tRNA hydrolase"/>
    <property type="match status" value="1"/>
</dbReference>
<evidence type="ECO:0000256" key="3">
    <source>
        <dbReference type="ARBA" id="ARBA00022801"/>
    </source>
</evidence>
<comment type="catalytic activity">
    <reaction evidence="7 8">
        <text>an N-acyl-L-alpha-aminoacyl-tRNA + H2O = an N-acyl-L-amino acid + a tRNA + H(+)</text>
        <dbReference type="Rhea" id="RHEA:54448"/>
        <dbReference type="Rhea" id="RHEA-COMP:10123"/>
        <dbReference type="Rhea" id="RHEA-COMP:13883"/>
        <dbReference type="ChEBI" id="CHEBI:15377"/>
        <dbReference type="ChEBI" id="CHEBI:15378"/>
        <dbReference type="ChEBI" id="CHEBI:59874"/>
        <dbReference type="ChEBI" id="CHEBI:78442"/>
        <dbReference type="ChEBI" id="CHEBI:138191"/>
        <dbReference type="EC" id="3.1.1.29"/>
    </reaction>
</comment>
<dbReference type="PANTHER" id="PTHR17224">
    <property type="entry name" value="PEPTIDYL-TRNA HYDROLASE"/>
    <property type="match status" value="1"/>
</dbReference>
<comment type="function">
    <text evidence="7">Hydrolyzes ribosome-free peptidyl-tRNAs (with 1 or more amino acids incorporated), which drop off the ribosome during protein synthesis, or as a result of ribosome stalling.</text>
</comment>
<dbReference type="PROSITE" id="PS01195">
    <property type="entry name" value="PEPT_TRNA_HYDROL_1"/>
    <property type="match status" value="1"/>
</dbReference>
<feature type="site" description="Discriminates between blocked and unblocked aminoacyl-tRNA" evidence="7">
    <location>
        <position position="11"/>
    </location>
</feature>
<organism evidence="10">
    <name type="scientific">candidate division WOR-3 bacterium</name>
    <dbReference type="NCBI Taxonomy" id="2052148"/>
    <lineage>
        <taxon>Bacteria</taxon>
        <taxon>Bacteria division WOR-3</taxon>
    </lineage>
</organism>
<keyword evidence="4 7" id="KW-0694">RNA-binding</keyword>
<dbReference type="GO" id="GO:0000049">
    <property type="term" value="F:tRNA binding"/>
    <property type="evidence" value="ECO:0007669"/>
    <property type="project" value="UniProtKB-UniRule"/>
</dbReference>
<keyword evidence="7" id="KW-0963">Cytoplasm</keyword>
<dbReference type="CDD" id="cd00462">
    <property type="entry name" value="PTH"/>
    <property type="match status" value="1"/>
</dbReference>
<evidence type="ECO:0000256" key="9">
    <source>
        <dbReference type="RuleBase" id="RU004320"/>
    </source>
</evidence>
<dbReference type="EMBL" id="DTHG01000019">
    <property type="protein sequence ID" value="HGW91217.1"/>
    <property type="molecule type" value="Genomic_DNA"/>
</dbReference>
<proteinExistence type="inferred from homology"/>
<dbReference type="InterPro" id="IPR001328">
    <property type="entry name" value="Pept_tRNA_hydro"/>
</dbReference>
<protein>
    <recommendedName>
        <fullName evidence="6 7">Peptidyl-tRNA hydrolase</fullName>
        <shortName evidence="7">Pth</shortName>
        <ecNumber evidence="1 7">3.1.1.29</ecNumber>
    </recommendedName>
</protein>
<feature type="site" description="Stabilizes the basic form of H active site to accept a proton" evidence="7">
    <location>
        <position position="90"/>
    </location>
</feature>
<comment type="caution">
    <text evidence="10">The sequence shown here is derived from an EMBL/GenBank/DDBJ whole genome shotgun (WGS) entry which is preliminary data.</text>
</comment>
<dbReference type="EC" id="3.1.1.29" evidence="1 7"/>